<organism evidence="3 5">
    <name type="scientific">Tenacibaculum mesophilum</name>
    <dbReference type="NCBI Taxonomy" id="104268"/>
    <lineage>
        <taxon>Bacteria</taxon>
        <taxon>Pseudomonadati</taxon>
        <taxon>Bacteroidota</taxon>
        <taxon>Flavobacteriia</taxon>
        <taxon>Flavobacteriales</taxon>
        <taxon>Flavobacteriaceae</taxon>
        <taxon>Tenacibaculum</taxon>
    </lineage>
</organism>
<feature type="chain" id="PRO_5042221543" description="Lipoprotein" evidence="1">
    <location>
        <begin position="23"/>
        <end position="158"/>
    </location>
</feature>
<dbReference type="Proteomes" id="UP000269693">
    <property type="component" value="Chromosome"/>
</dbReference>
<dbReference type="EMBL" id="CP032544">
    <property type="protein sequence ID" value="AZJ31511.1"/>
    <property type="molecule type" value="Genomic_DNA"/>
</dbReference>
<evidence type="ECO:0000313" key="5">
    <source>
        <dbReference type="Proteomes" id="UP001056837"/>
    </source>
</evidence>
<dbReference type="AlphaFoldDB" id="A0AAE9MJW8"/>
<feature type="signal peptide" evidence="1">
    <location>
        <begin position="1"/>
        <end position="22"/>
    </location>
</feature>
<reference evidence="3" key="2">
    <citation type="submission" date="2020-04" db="EMBL/GenBank/DDBJ databases">
        <title>Tenacibaculum mesophilum bac2.</title>
        <authorList>
            <person name="Li M."/>
        </authorList>
    </citation>
    <scope>NUCLEOTIDE SEQUENCE</scope>
    <source>
        <strain evidence="3">Bac2</strain>
    </source>
</reference>
<dbReference type="Proteomes" id="UP001056837">
    <property type="component" value="Chromosome"/>
</dbReference>
<proteinExistence type="predicted"/>
<evidence type="ECO:0000313" key="4">
    <source>
        <dbReference type="Proteomes" id="UP000269693"/>
    </source>
</evidence>
<evidence type="ECO:0008006" key="6">
    <source>
        <dbReference type="Google" id="ProtNLM"/>
    </source>
</evidence>
<evidence type="ECO:0000313" key="2">
    <source>
        <dbReference type="EMBL" id="AZJ31511.1"/>
    </source>
</evidence>
<evidence type="ECO:0000313" key="3">
    <source>
        <dbReference type="EMBL" id="UTD14186.1"/>
    </source>
</evidence>
<name>A0AAE9MJW8_9FLAO</name>
<accession>A0AAE9MJW8</accession>
<gene>
    <name evidence="2" type="ORF">D6200_02555</name>
    <name evidence="3" type="ORF">HER15_01265</name>
</gene>
<dbReference type="EMBL" id="CP050861">
    <property type="protein sequence ID" value="UTD14186.1"/>
    <property type="molecule type" value="Genomic_DNA"/>
</dbReference>
<reference evidence="2 4" key="1">
    <citation type="submission" date="2018-09" db="EMBL/GenBank/DDBJ databases">
        <title>Insights into the microbiota of Asian seabass (Lates calcarifer) with tenacibaculosis symptoms and description of sp. nov. Tenacibaculum singaporense.</title>
        <authorList>
            <person name="Miyake S."/>
            <person name="Soh M."/>
            <person name="Azman M.N."/>
            <person name="Ngoh S.Y."/>
            <person name="Orban L."/>
            <person name="Seedorf H."/>
        </authorList>
    </citation>
    <scope>NUCLEOTIDE SEQUENCE [LARGE SCALE GENOMIC DNA]</scope>
    <source>
        <strain evidence="2 4">DSM 13764</strain>
    </source>
</reference>
<keyword evidence="4" id="KW-1185">Reference proteome</keyword>
<evidence type="ECO:0000256" key="1">
    <source>
        <dbReference type="SAM" id="SignalP"/>
    </source>
</evidence>
<keyword evidence="1" id="KW-0732">Signal</keyword>
<dbReference type="RefSeq" id="WP_073183544.1">
    <property type="nucleotide sequence ID" value="NZ_CP032544.1"/>
</dbReference>
<sequence length="158" mass="18331">MRKNIIQKLLYLFFLGSGLSLCSQNLTELSVVSYSDKPDYERVHVHKLKISNNSIVEKEYRFSINNVPCKNQEKIETILEYSLLDEKKKPLIKALKVLSKRSKILYLKITKPYNIKLGSWNCIELLVNDLQEQVSLQKKAPSSKINIKTYIPNQSNDN</sequence>
<protein>
    <recommendedName>
        <fullName evidence="6">Lipoprotein</fullName>
    </recommendedName>
</protein>